<organism evidence="2 3">
    <name type="scientific">Galdieria yellowstonensis</name>
    <dbReference type="NCBI Taxonomy" id="3028027"/>
    <lineage>
        <taxon>Eukaryota</taxon>
        <taxon>Rhodophyta</taxon>
        <taxon>Bangiophyceae</taxon>
        <taxon>Galdieriales</taxon>
        <taxon>Galdieriaceae</taxon>
        <taxon>Galdieria</taxon>
    </lineage>
</organism>
<gene>
    <name evidence="2" type="ORF">GAYE_SCF37G5138</name>
</gene>
<name>A0AAV9IIV0_9RHOD</name>
<proteinExistence type="predicted"/>
<protein>
    <submittedName>
        <fullName evidence="2">Uncharacterized protein</fullName>
    </submittedName>
</protein>
<comment type="caution">
    <text evidence="2">The sequence shown here is derived from an EMBL/GenBank/DDBJ whole genome shotgun (WGS) entry which is preliminary data.</text>
</comment>
<sequence>MVDWLLSMWRLPLLLRQSSGNGRQVFHKNYFPKQGFSSHSSDNRTLQAQQPTLTDSSEPTKEFSATSFFSDPSVQQLLEPFVDENISEDTNLPEEISKEWGSKLDAVGKKLAYCKLQGKDRQQLRVKLIRKLQETTGIVLPSDVYHKLHNKQVIDVVVWYEQTLREQLYHNSLVEEYIRKTFPSNVRLDPSSYRKPERRTMIENK</sequence>
<dbReference type="EMBL" id="JANCYU010000049">
    <property type="protein sequence ID" value="KAK4527216.1"/>
    <property type="molecule type" value="Genomic_DNA"/>
</dbReference>
<evidence type="ECO:0000313" key="3">
    <source>
        <dbReference type="Proteomes" id="UP001300502"/>
    </source>
</evidence>
<keyword evidence="3" id="KW-1185">Reference proteome</keyword>
<feature type="region of interest" description="Disordered" evidence="1">
    <location>
        <begin position="36"/>
        <end position="59"/>
    </location>
</feature>
<accession>A0AAV9IIV0</accession>
<reference evidence="2 3" key="1">
    <citation type="submission" date="2022-07" db="EMBL/GenBank/DDBJ databases">
        <title>Genome-wide signatures of adaptation to extreme environments.</title>
        <authorList>
            <person name="Cho C.H."/>
            <person name="Yoon H.S."/>
        </authorList>
    </citation>
    <scope>NUCLEOTIDE SEQUENCE [LARGE SCALE GENOMIC DNA]</scope>
    <source>
        <strain evidence="2 3">108.79 E11</strain>
    </source>
</reference>
<evidence type="ECO:0000256" key="1">
    <source>
        <dbReference type="SAM" id="MobiDB-lite"/>
    </source>
</evidence>
<evidence type="ECO:0000313" key="2">
    <source>
        <dbReference type="EMBL" id="KAK4527216.1"/>
    </source>
</evidence>
<dbReference type="AlphaFoldDB" id="A0AAV9IIV0"/>
<dbReference type="Proteomes" id="UP001300502">
    <property type="component" value="Unassembled WGS sequence"/>
</dbReference>